<dbReference type="Gene3D" id="1.10.287.130">
    <property type="match status" value="1"/>
</dbReference>
<evidence type="ECO:0000256" key="4">
    <source>
        <dbReference type="ARBA" id="ARBA00022679"/>
    </source>
</evidence>
<dbReference type="InterPro" id="IPR036097">
    <property type="entry name" value="HisK_dim/P_sf"/>
</dbReference>
<keyword evidence="8" id="KW-0902">Two-component regulatory system</keyword>
<dbReference type="InterPro" id="IPR036890">
    <property type="entry name" value="HATPase_C_sf"/>
</dbReference>
<dbReference type="PROSITE" id="PS50109">
    <property type="entry name" value="HIS_KIN"/>
    <property type="match status" value="1"/>
</dbReference>
<protein>
    <recommendedName>
        <fullName evidence="2">histidine kinase</fullName>
        <ecNumber evidence="2">2.7.13.3</ecNumber>
    </recommendedName>
</protein>
<accession>A0A172XCD5</accession>
<dbReference type="GO" id="GO:0005524">
    <property type="term" value="F:ATP binding"/>
    <property type="evidence" value="ECO:0007669"/>
    <property type="project" value="UniProtKB-KW"/>
</dbReference>
<dbReference type="SUPFAM" id="SSF47384">
    <property type="entry name" value="Homodimeric domain of signal transducing histidine kinase"/>
    <property type="match status" value="1"/>
</dbReference>
<dbReference type="Gene3D" id="3.30.565.10">
    <property type="entry name" value="Histidine kinase-like ATPase, C-terminal domain"/>
    <property type="match status" value="1"/>
</dbReference>
<dbReference type="PANTHER" id="PTHR43065:SF10">
    <property type="entry name" value="PEROXIDE STRESS-ACTIVATED HISTIDINE KINASE MAK3"/>
    <property type="match status" value="1"/>
</dbReference>
<evidence type="ECO:0000259" key="9">
    <source>
        <dbReference type="PROSITE" id="PS50109"/>
    </source>
</evidence>
<evidence type="ECO:0000256" key="2">
    <source>
        <dbReference type="ARBA" id="ARBA00012438"/>
    </source>
</evidence>
<dbReference type="InterPro" id="IPR003594">
    <property type="entry name" value="HATPase_dom"/>
</dbReference>
<dbReference type="Pfam" id="PF00512">
    <property type="entry name" value="HisKA"/>
    <property type="match status" value="1"/>
</dbReference>
<proteinExistence type="predicted"/>
<dbReference type="EC" id="2.7.13.3" evidence="2"/>
<organism evidence="10 11">
    <name type="scientific">Borrelia turicatae</name>
    <dbReference type="NCBI Taxonomy" id="142"/>
    <lineage>
        <taxon>Bacteria</taxon>
        <taxon>Pseudomonadati</taxon>
        <taxon>Spirochaetota</taxon>
        <taxon>Spirochaetia</taxon>
        <taxon>Spirochaetales</taxon>
        <taxon>Borreliaceae</taxon>
        <taxon>Borrelia</taxon>
    </lineage>
</organism>
<dbReference type="GO" id="GO:0000155">
    <property type="term" value="F:phosphorelay sensor kinase activity"/>
    <property type="evidence" value="ECO:0007669"/>
    <property type="project" value="InterPro"/>
</dbReference>
<dbReference type="AlphaFoldDB" id="A0A172XCD5"/>
<dbReference type="Pfam" id="PF02518">
    <property type="entry name" value="HATPase_c"/>
    <property type="match status" value="1"/>
</dbReference>
<dbReference type="SMART" id="SM00387">
    <property type="entry name" value="HATPase_c"/>
    <property type="match status" value="1"/>
</dbReference>
<dbReference type="PANTHER" id="PTHR43065">
    <property type="entry name" value="SENSOR HISTIDINE KINASE"/>
    <property type="match status" value="1"/>
</dbReference>
<keyword evidence="7" id="KW-0067">ATP-binding</keyword>
<keyword evidence="4" id="KW-0808">Transferase</keyword>
<dbReference type="Proteomes" id="UP000264231">
    <property type="component" value="Chromosome"/>
</dbReference>
<dbReference type="RefSeq" id="WP_011772695.1">
    <property type="nucleotide sequence ID" value="NZ_CP015629.1"/>
</dbReference>
<evidence type="ECO:0000313" key="11">
    <source>
        <dbReference type="Proteomes" id="UP000264231"/>
    </source>
</evidence>
<dbReference type="SMART" id="SM00388">
    <property type="entry name" value="HisKA"/>
    <property type="match status" value="1"/>
</dbReference>
<keyword evidence="6 10" id="KW-0418">Kinase</keyword>
<evidence type="ECO:0000256" key="7">
    <source>
        <dbReference type="ARBA" id="ARBA00022840"/>
    </source>
</evidence>
<dbReference type="Gene3D" id="3.30.450.20">
    <property type="entry name" value="PAS domain"/>
    <property type="match status" value="1"/>
</dbReference>
<evidence type="ECO:0000256" key="3">
    <source>
        <dbReference type="ARBA" id="ARBA00022553"/>
    </source>
</evidence>
<evidence type="ECO:0000256" key="8">
    <source>
        <dbReference type="ARBA" id="ARBA00023012"/>
    </source>
</evidence>
<evidence type="ECO:0000256" key="5">
    <source>
        <dbReference type="ARBA" id="ARBA00022741"/>
    </source>
</evidence>
<dbReference type="SUPFAM" id="SSF55874">
    <property type="entry name" value="ATPase domain of HSP90 chaperone/DNA topoisomerase II/histidine kinase"/>
    <property type="match status" value="1"/>
</dbReference>
<dbReference type="OMA" id="GINKKAC"/>
<keyword evidence="5" id="KW-0547">Nucleotide-binding</keyword>
<evidence type="ECO:0000313" key="10">
    <source>
        <dbReference type="EMBL" id="ANF34212.1"/>
    </source>
</evidence>
<keyword evidence="3" id="KW-0597">Phosphoprotein</keyword>
<dbReference type="CDD" id="cd00082">
    <property type="entry name" value="HisKA"/>
    <property type="match status" value="1"/>
</dbReference>
<evidence type="ECO:0000256" key="6">
    <source>
        <dbReference type="ARBA" id="ARBA00022777"/>
    </source>
</evidence>
<evidence type="ECO:0000256" key="1">
    <source>
        <dbReference type="ARBA" id="ARBA00000085"/>
    </source>
</evidence>
<dbReference type="InterPro" id="IPR004358">
    <property type="entry name" value="Sig_transdc_His_kin-like_C"/>
</dbReference>
<reference evidence="10 11" key="1">
    <citation type="submission" date="2016-05" db="EMBL/GenBank/DDBJ databases">
        <title>Chromosome and linear plasmid sequence of a 2015 human isolate of tick-borne relapsing fever spirochete, Borrelia turicatae.</title>
        <authorList>
            <person name="Kingry L.C."/>
            <person name="Dhwani B."/>
            <person name="Replogle A."/>
            <person name="Sexton C."/>
            <person name="Rowe L."/>
            <person name="Stermole B.M."/>
            <person name="Christensen A.M."/>
            <person name="Schriefer M.E."/>
        </authorList>
    </citation>
    <scope>NUCLEOTIDE SEQUENCE [LARGE SCALE GENOMIC DNA]</scope>
    <source>
        <strain evidence="10 11">BTE5EL</strain>
    </source>
</reference>
<comment type="catalytic activity">
    <reaction evidence="1">
        <text>ATP + protein L-histidine = ADP + protein N-phospho-L-histidine.</text>
        <dbReference type="EC" id="2.7.13.3"/>
    </reaction>
</comment>
<sequence length="386" mass="44379">MSKFLKKTLTKLNKLSSDQKLKFIQDIYKKIEIYDGIFASINEGILVLDKLNNIIYLNKMLFQILVISPKYKLETLKDIQIPTLTNLIEELVTNEDKIIGFEVQISTNIYIKISFMPYVRDQKLEGNIILIEDIKDKKHKEELFRRAEALAAFTRHARNIAHEIKNPLGAIDINLQLLKKEIDRQSIKSTKANNYFKIIKEEINRMDKTVTDFLLTVRPIKIVPEKRNITDVIKSVYNLLNPELNNKDIKFLLNLKKVSPALIDEKLIRQVIINIVKNAEEALLESNKKTKKIEISIHENTEKIYIGIKDNGHGIKNETKDDIFKPQFSTKESGSGIGLTISYKIIKEHGGEIFVESKETKGTSFTITLPKLNTGKILIEGCLENE</sequence>
<dbReference type="InterPro" id="IPR003661">
    <property type="entry name" value="HisK_dim/P_dom"/>
</dbReference>
<name>A0A172XCD5_BORTU</name>
<feature type="domain" description="Histidine kinase" evidence="9">
    <location>
        <begin position="159"/>
        <end position="373"/>
    </location>
</feature>
<dbReference type="PRINTS" id="PR00344">
    <property type="entry name" value="BCTRLSENSOR"/>
</dbReference>
<gene>
    <name evidence="10" type="ORF">A7978_03865</name>
</gene>
<dbReference type="InterPro" id="IPR005467">
    <property type="entry name" value="His_kinase_dom"/>
</dbReference>
<dbReference type="EMBL" id="CP015629">
    <property type="protein sequence ID" value="ANF34212.1"/>
    <property type="molecule type" value="Genomic_DNA"/>
</dbReference>